<keyword evidence="3" id="KW-0687">Ribonucleoprotein</keyword>
<dbReference type="PANTHER" id="PTHR11363:SF5">
    <property type="entry name" value="LARGE RIBOSOMAL SUBUNIT PROTEIN UL3"/>
    <property type="match status" value="1"/>
</dbReference>
<sequence>MKVLFLVGVLPGLPRKTHMGLRKVARIGAWHPARVTEGTGHEGVVSRWGVTRLPCKTHMGLRKVACIGAWHPARVTEGKGHEGVVSPWGVTRLPRKTHMGLRKVACIGAWHPARVTEGKGYEGVVTRWGVTRLPRKTHTGLRKVACIDAWHPARVSSSTVARAGQNRYHHRTELNRKIYKLGKSGEETYDARPKFDRTEKRHHPHGWFSSHQFL</sequence>
<evidence type="ECO:0000313" key="5">
    <source>
        <dbReference type="Proteomes" id="UP001157006"/>
    </source>
</evidence>
<evidence type="ECO:0000256" key="1">
    <source>
        <dbReference type="ARBA" id="ARBA00006540"/>
    </source>
</evidence>
<name>A0AAV1A5W2_VICFA</name>
<organism evidence="4 5">
    <name type="scientific">Vicia faba</name>
    <name type="common">Broad bean</name>
    <name type="synonym">Faba vulgaris</name>
    <dbReference type="NCBI Taxonomy" id="3906"/>
    <lineage>
        <taxon>Eukaryota</taxon>
        <taxon>Viridiplantae</taxon>
        <taxon>Streptophyta</taxon>
        <taxon>Embryophyta</taxon>
        <taxon>Tracheophyta</taxon>
        <taxon>Spermatophyta</taxon>
        <taxon>Magnoliopsida</taxon>
        <taxon>eudicotyledons</taxon>
        <taxon>Gunneridae</taxon>
        <taxon>Pentapetalae</taxon>
        <taxon>rosids</taxon>
        <taxon>fabids</taxon>
        <taxon>Fabales</taxon>
        <taxon>Fabaceae</taxon>
        <taxon>Papilionoideae</taxon>
        <taxon>50 kb inversion clade</taxon>
        <taxon>NPAAA clade</taxon>
        <taxon>Hologalegina</taxon>
        <taxon>IRL clade</taxon>
        <taxon>Fabeae</taxon>
        <taxon>Vicia</taxon>
    </lineage>
</organism>
<dbReference type="AlphaFoldDB" id="A0AAV1A5W2"/>
<evidence type="ECO:0000313" key="4">
    <source>
        <dbReference type="EMBL" id="CAI8604335.1"/>
    </source>
</evidence>
<dbReference type="FunFam" id="4.10.960.10:FF:000001">
    <property type="entry name" value="60S ribosomal protein L3"/>
    <property type="match status" value="1"/>
</dbReference>
<proteinExistence type="inferred from homology"/>
<keyword evidence="5" id="KW-1185">Reference proteome</keyword>
<dbReference type="SUPFAM" id="SSF50447">
    <property type="entry name" value="Translation proteins"/>
    <property type="match status" value="3"/>
</dbReference>
<dbReference type="GO" id="GO:0003723">
    <property type="term" value="F:RNA binding"/>
    <property type="evidence" value="ECO:0007669"/>
    <property type="project" value="TreeGrafter"/>
</dbReference>
<comment type="similarity">
    <text evidence="1">Belongs to the universal ribosomal protein uL3 family.</text>
</comment>
<reference evidence="4 5" key="1">
    <citation type="submission" date="2023-01" db="EMBL/GenBank/DDBJ databases">
        <authorList>
            <person name="Kreplak J."/>
        </authorList>
    </citation>
    <scope>NUCLEOTIDE SEQUENCE [LARGE SCALE GENOMIC DNA]</scope>
</reference>
<dbReference type="InterPro" id="IPR044892">
    <property type="entry name" value="Ribosomal_L3_dom_3_arc_sf"/>
</dbReference>
<dbReference type="InterPro" id="IPR009000">
    <property type="entry name" value="Transl_B-barrel_sf"/>
</dbReference>
<dbReference type="EMBL" id="OX451738">
    <property type="protein sequence ID" value="CAI8604335.1"/>
    <property type="molecule type" value="Genomic_DNA"/>
</dbReference>
<keyword evidence="2" id="KW-0689">Ribosomal protein</keyword>
<accession>A0AAV1A5W2</accession>
<evidence type="ECO:0000256" key="2">
    <source>
        <dbReference type="ARBA" id="ARBA00022980"/>
    </source>
</evidence>
<dbReference type="GO" id="GO:0003735">
    <property type="term" value="F:structural constituent of ribosome"/>
    <property type="evidence" value="ECO:0007669"/>
    <property type="project" value="InterPro"/>
</dbReference>
<evidence type="ECO:0000256" key="3">
    <source>
        <dbReference type="ARBA" id="ARBA00023274"/>
    </source>
</evidence>
<protein>
    <submittedName>
        <fullName evidence="4">Uncharacterized protein</fullName>
    </submittedName>
</protein>
<dbReference type="InterPro" id="IPR045077">
    <property type="entry name" value="L3_arc_euk"/>
</dbReference>
<dbReference type="Gene3D" id="4.10.960.10">
    <property type="entry name" value="Ribosomal protein L3, domain 3"/>
    <property type="match status" value="4"/>
</dbReference>
<dbReference type="InterPro" id="IPR000597">
    <property type="entry name" value="Ribosomal_uL3"/>
</dbReference>
<dbReference type="GO" id="GO:0022625">
    <property type="term" value="C:cytosolic large ribosomal subunit"/>
    <property type="evidence" value="ECO:0007669"/>
    <property type="project" value="TreeGrafter"/>
</dbReference>
<dbReference type="PANTHER" id="PTHR11363">
    <property type="entry name" value="60S RIBOSOMAL PROTEIN L3-RELATED"/>
    <property type="match status" value="1"/>
</dbReference>
<dbReference type="Proteomes" id="UP001157006">
    <property type="component" value="Chromosome 3"/>
</dbReference>
<dbReference type="GO" id="GO:0006412">
    <property type="term" value="P:translation"/>
    <property type="evidence" value="ECO:0007669"/>
    <property type="project" value="InterPro"/>
</dbReference>
<dbReference type="Pfam" id="PF00297">
    <property type="entry name" value="Ribosomal_L3"/>
    <property type="match status" value="2"/>
</dbReference>
<gene>
    <name evidence="4" type="ORF">VFH_III127880</name>
</gene>